<evidence type="ECO:0000256" key="15">
    <source>
        <dbReference type="ARBA" id="ARBA00022771"/>
    </source>
</evidence>
<feature type="binding site" evidence="32">
    <location>
        <position position="277"/>
    </location>
    <ligand>
        <name>Ca(2+)</name>
        <dbReference type="ChEBI" id="CHEBI:29108"/>
        <label>1</label>
    </ligand>
</feature>
<dbReference type="PROSITE" id="PS00479">
    <property type="entry name" value="ZF_DAG_PE_1"/>
    <property type="match status" value="2"/>
</dbReference>
<keyword evidence="40" id="KW-1185">Reference proteome</keyword>
<keyword evidence="8 28" id="KW-0723">Serine/threonine-protein kinase</keyword>
<dbReference type="InterPro" id="IPR035892">
    <property type="entry name" value="C2_domain_sf"/>
</dbReference>
<feature type="binding site" evidence="32">
    <location>
        <position position="282"/>
    </location>
    <ligand>
        <name>Ca(2+)</name>
        <dbReference type="ChEBI" id="CHEBI:29108"/>
        <label>1</label>
    </ligand>
</feature>
<dbReference type="InterPro" id="IPR008271">
    <property type="entry name" value="Ser/Thr_kinase_AS"/>
</dbReference>
<keyword evidence="10" id="KW-0771">Synaptosome</keyword>
<feature type="binding site" evidence="32">
    <location>
        <position position="217"/>
    </location>
    <ligand>
        <name>Ca(2+)</name>
        <dbReference type="ChEBI" id="CHEBI:29108"/>
        <label>1</label>
    </ligand>
</feature>
<dbReference type="GO" id="GO:0032425">
    <property type="term" value="P:positive regulation of mismatch repair"/>
    <property type="evidence" value="ECO:0007669"/>
    <property type="project" value="Ensembl"/>
</dbReference>
<dbReference type="GO" id="GO:0012505">
    <property type="term" value="C:endomembrane system"/>
    <property type="evidence" value="ECO:0007669"/>
    <property type="project" value="UniProtKB-SubCell"/>
</dbReference>
<feature type="region of interest" description="Disordered" evidence="34">
    <location>
        <begin position="709"/>
        <end position="735"/>
    </location>
</feature>
<feature type="domain" description="AGC-kinase C-terminal" evidence="38">
    <location>
        <begin position="632"/>
        <end position="702"/>
    </location>
</feature>
<dbReference type="PROSITE" id="PS51285">
    <property type="entry name" value="AGC_KINASE_CTER"/>
    <property type="match status" value="1"/>
</dbReference>
<dbReference type="FunFam" id="3.30.60.20:FF:000006">
    <property type="entry name" value="Protein kinase C"/>
    <property type="match status" value="1"/>
</dbReference>
<dbReference type="GO" id="GO:0030425">
    <property type="term" value="C:dendrite"/>
    <property type="evidence" value="ECO:0007669"/>
    <property type="project" value="UniProtKB-SubCell"/>
</dbReference>
<proteinExistence type="inferred from homology"/>
<dbReference type="FunFam" id="3.30.60.20:FF:000011">
    <property type="entry name" value="Protein kinase C"/>
    <property type="match status" value="1"/>
</dbReference>
<reference evidence="39" key="3">
    <citation type="submission" date="2025-09" db="UniProtKB">
        <authorList>
            <consortium name="Ensembl"/>
        </authorList>
    </citation>
    <scope>IDENTIFICATION</scope>
</reference>
<comment type="catalytic activity">
    <reaction evidence="26 28">
        <text>L-threonyl-[protein] + ATP = O-phospho-L-threonyl-[protein] + ADP + H(+)</text>
        <dbReference type="Rhea" id="RHEA:46608"/>
        <dbReference type="Rhea" id="RHEA-COMP:11060"/>
        <dbReference type="Rhea" id="RHEA-COMP:11605"/>
        <dbReference type="ChEBI" id="CHEBI:15378"/>
        <dbReference type="ChEBI" id="CHEBI:30013"/>
        <dbReference type="ChEBI" id="CHEBI:30616"/>
        <dbReference type="ChEBI" id="CHEBI:61977"/>
        <dbReference type="ChEBI" id="CHEBI:456216"/>
        <dbReference type="EC" id="2.7.11.13"/>
    </reaction>
</comment>
<dbReference type="Pfam" id="PF00130">
    <property type="entry name" value="C1_1"/>
    <property type="match status" value="2"/>
</dbReference>
<name>A0A670K545_PODMU</name>
<keyword evidence="17" id="KW-0862">Zinc</keyword>
<feature type="binding site" evidence="32">
    <location>
        <position position="276"/>
    </location>
    <ligand>
        <name>Ca(2+)</name>
        <dbReference type="ChEBI" id="CHEBI:29108"/>
        <label>1</label>
    </ligand>
</feature>
<dbReference type="PIRSF" id="PIRSF000550">
    <property type="entry name" value="PKC_alpha"/>
    <property type="match status" value="1"/>
</dbReference>
<evidence type="ECO:0000256" key="12">
    <source>
        <dbReference type="ARBA" id="ARBA00022723"/>
    </source>
</evidence>
<accession>A0A670K545</accession>
<feature type="domain" description="Protein kinase" evidence="36">
    <location>
        <begin position="373"/>
        <end position="631"/>
    </location>
</feature>
<keyword evidence="14 28" id="KW-0547">Nucleotide-binding</keyword>
<evidence type="ECO:0000256" key="28">
    <source>
        <dbReference type="PIRNR" id="PIRNR000550"/>
    </source>
</evidence>
<evidence type="ECO:0000256" key="11">
    <source>
        <dbReference type="ARBA" id="ARBA00022679"/>
    </source>
</evidence>
<feature type="binding site" evidence="32">
    <location>
        <position position="216"/>
    </location>
    <ligand>
        <name>Ca(2+)</name>
        <dbReference type="ChEBI" id="CHEBI:29108"/>
        <label>1</label>
    </ligand>
</feature>
<feature type="binding site" evidence="31 33">
    <location>
        <position position="402"/>
    </location>
    <ligand>
        <name>ATP</name>
        <dbReference type="ChEBI" id="CHEBI:30616"/>
    </ligand>
</feature>
<comment type="similarity">
    <text evidence="5 28">Belongs to the protein kinase superfamily. AGC Ser/Thr protein kinase family. PKC subfamily.</text>
</comment>
<feature type="domain" description="Phorbol-ester/DAG-type" evidence="37">
    <location>
        <begin position="130"/>
        <end position="180"/>
    </location>
</feature>
<dbReference type="Pfam" id="PF00069">
    <property type="entry name" value="Pkinase"/>
    <property type="match status" value="1"/>
</dbReference>
<evidence type="ECO:0000256" key="25">
    <source>
        <dbReference type="ARBA" id="ARBA00034102"/>
    </source>
</evidence>
<dbReference type="EC" id="2.7.11.13" evidence="28"/>
<evidence type="ECO:0000256" key="8">
    <source>
        <dbReference type="ARBA" id="ARBA00022527"/>
    </source>
</evidence>
<dbReference type="OMA" id="DADNCGL"/>
<dbReference type="InterPro" id="IPR002219">
    <property type="entry name" value="PKC_DAG/PE"/>
</dbReference>
<dbReference type="PRINTS" id="PR00360">
    <property type="entry name" value="C2DOMAIN"/>
</dbReference>
<feature type="binding site" evidence="31">
    <location>
        <begin position="379"/>
        <end position="387"/>
    </location>
    <ligand>
        <name>ATP</name>
        <dbReference type="ChEBI" id="CHEBI:30616"/>
    </ligand>
</feature>
<reference evidence="39" key="2">
    <citation type="submission" date="2025-08" db="UniProtKB">
        <authorList>
            <consortium name="Ensembl"/>
        </authorList>
    </citation>
    <scope>IDENTIFICATION</scope>
</reference>
<dbReference type="FunFam" id="3.30.200.20:FF:000103">
    <property type="entry name" value="Protein kinase C"/>
    <property type="match status" value="1"/>
</dbReference>
<dbReference type="InterPro" id="IPR011009">
    <property type="entry name" value="Kinase-like_dom_sf"/>
</dbReference>
<feature type="compositionally biased region" description="Low complexity" evidence="34">
    <location>
        <begin position="709"/>
        <end position="725"/>
    </location>
</feature>
<protein>
    <recommendedName>
        <fullName evidence="28">Protein kinase C</fullName>
        <ecNumber evidence="28">2.7.11.13</ecNumber>
    </recommendedName>
</protein>
<dbReference type="Pfam" id="PF00433">
    <property type="entry name" value="Pkinase_C"/>
    <property type="match status" value="1"/>
</dbReference>
<evidence type="ECO:0000256" key="22">
    <source>
        <dbReference type="ARBA" id="ARBA00023108"/>
    </source>
</evidence>
<evidence type="ECO:0000256" key="4">
    <source>
        <dbReference type="ARBA" id="ARBA00004556"/>
    </source>
</evidence>
<keyword evidence="9" id="KW-0597">Phosphoprotein</keyword>
<dbReference type="GO" id="GO:0031397">
    <property type="term" value="P:negative regulation of protein ubiquitination"/>
    <property type="evidence" value="ECO:0007669"/>
    <property type="project" value="Ensembl"/>
</dbReference>
<keyword evidence="7" id="KW-0963">Cytoplasm</keyword>
<dbReference type="InterPro" id="IPR014375">
    <property type="entry name" value="Protein_kinase_C_a/b/g"/>
</dbReference>
<dbReference type="FunFam" id="2.60.40.150:FF:000012">
    <property type="entry name" value="Kinase C alpha type"/>
    <property type="match status" value="1"/>
</dbReference>
<evidence type="ECO:0000256" key="24">
    <source>
        <dbReference type="ARBA" id="ARBA00023273"/>
    </source>
</evidence>
<dbReference type="SMART" id="SM00133">
    <property type="entry name" value="S_TK_X"/>
    <property type="match status" value="1"/>
</dbReference>
<keyword evidence="16 28" id="KW-0418">Kinase</keyword>
<feature type="binding site" evidence="32">
    <location>
        <position position="278"/>
    </location>
    <ligand>
        <name>Ca(2+)</name>
        <dbReference type="ChEBI" id="CHEBI:29108"/>
        <label>1</label>
    </ligand>
</feature>
<feature type="domain" description="Phorbol-ester/DAG-type" evidence="37">
    <location>
        <begin position="65"/>
        <end position="115"/>
    </location>
</feature>
<comment type="cofactor">
    <cofactor evidence="32">
        <name>Ca(2+)</name>
        <dbReference type="ChEBI" id="CHEBI:29108"/>
    </cofactor>
    <text evidence="32">Binds 3 Ca(2+) ions per subunit. The ions are bound to the C2 domain.</text>
</comment>
<dbReference type="SUPFAM" id="SSF56112">
    <property type="entry name" value="Protein kinase-like (PK-like)"/>
    <property type="match status" value="1"/>
</dbReference>
<dbReference type="CDD" id="cd20836">
    <property type="entry name" value="C1_cPKC_rpt2"/>
    <property type="match status" value="1"/>
</dbReference>
<dbReference type="CDD" id="cd20833">
    <property type="entry name" value="C1_cPKC_rpt1"/>
    <property type="match status" value="1"/>
</dbReference>
<keyword evidence="13" id="KW-0677">Repeat</keyword>
<dbReference type="InterPro" id="IPR000719">
    <property type="entry name" value="Prot_kinase_dom"/>
</dbReference>
<dbReference type="PROSITE" id="PS50004">
    <property type="entry name" value="C2"/>
    <property type="match status" value="1"/>
</dbReference>
<gene>
    <name evidence="39" type="primary">PRKCG</name>
</gene>
<dbReference type="PROSITE" id="PS50081">
    <property type="entry name" value="ZF_DAG_PE_2"/>
    <property type="match status" value="2"/>
</dbReference>
<evidence type="ECO:0000256" key="26">
    <source>
        <dbReference type="ARBA" id="ARBA00047272"/>
    </source>
</evidence>
<evidence type="ECO:0000259" key="37">
    <source>
        <dbReference type="PROSITE" id="PS50081"/>
    </source>
</evidence>
<keyword evidence="12 32" id="KW-0479">Metal-binding</keyword>
<evidence type="ECO:0000259" key="35">
    <source>
        <dbReference type="PROSITE" id="PS50004"/>
    </source>
</evidence>
<feature type="binding site" evidence="30">
    <location>
        <position position="225"/>
    </location>
    <ligand>
        <name>a 1,2-diacyl-sn-glycero-3-phospho-(1D-myo-inositol-4,5-bisphosphate)</name>
        <dbReference type="ChEBI" id="CHEBI:58456"/>
    </ligand>
</feature>
<dbReference type="InterPro" id="IPR020454">
    <property type="entry name" value="DAG/PE-bd"/>
</dbReference>
<evidence type="ECO:0000256" key="29">
    <source>
        <dbReference type="PIRSR" id="PIRSR000550-1"/>
    </source>
</evidence>
<dbReference type="GO" id="GO:0099524">
    <property type="term" value="C:postsynaptic cytosol"/>
    <property type="evidence" value="ECO:0007669"/>
    <property type="project" value="UniProtKB-ARBA"/>
</dbReference>
<dbReference type="GO" id="GO:0005524">
    <property type="term" value="F:ATP binding"/>
    <property type="evidence" value="ECO:0007669"/>
    <property type="project" value="UniProtKB-UniRule"/>
</dbReference>
<dbReference type="GO" id="GO:0008270">
    <property type="term" value="F:zinc ion binding"/>
    <property type="evidence" value="ECO:0007669"/>
    <property type="project" value="UniProtKB-KW"/>
</dbReference>
<evidence type="ECO:0000256" key="7">
    <source>
        <dbReference type="ARBA" id="ARBA00022490"/>
    </source>
</evidence>
<dbReference type="InterPro" id="IPR046349">
    <property type="entry name" value="C1-like_sf"/>
</dbReference>
<dbReference type="GO" id="GO:0004712">
    <property type="term" value="F:protein serine/threonine/tyrosine kinase activity"/>
    <property type="evidence" value="ECO:0007669"/>
    <property type="project" value="Ensembl"/>
</dbReference>
<evidence type="ECO:0000259" key="38">
    <source>
        <dbReference type="PROSITE" id="PS51285"/>
    </source>
</evidence>
<reference evidence="39 40" key="1">
    <citation type="journal article" date="2019" name="Proc. Natl. Acad. Sci. U.S.A.">
        <title>Regulatory changes in pterin and carotenoid genes underlie balanced color polymorphisms in the wall lizard.</title>
        <authorList>
            <person name="Andrade P."/>
            <person name="Pinho C."/>
            <person name="Perez I de Lanuza G."/>
            <person name="Afonso S."/>
            <person name="Brejcha J."/>
            <person name="Rubin C.J."/>
            <person name="Wallerman O."/>
            <person name="Pereira P."/>
            <person name="Sabatino S.J."/>
            <person name="Bellati A."/>
            <person name="Pellitteri-Rosa D."/>
            <person name="Bosakova Z."/>
            <person name="Bunikis I."/>
            <person name="Carretero M.A."/>
            <person name="Feiner N."/>
            <person name="Marsik P."/>
            <person name="Pauperio F."/>
            <person name="Salvi D."/>
            <person name="Soler L."/>
            <person name="While G.M."/>
            <person name="Uller T."/>
            <person name="Font E."/>
            <person name="Andersson L."/>
            <person name="Carneiro M."/>
        </authorList>
    </citation>
    <scope>NUCLEOTIDE SEQUENCE</scope>
</reference>
<dbReference type="FunFam" id="1.10.510.10:FF:000023">
    <property type="entry name" value="Protein kinase C"/>
    <property type="match status" value="1"/>
</dbReference>
<dbReference type="Gene3D" id="3.30.200.20">
    <property type="entry name" value="Phosphorylase Kinase, domain 1"/>
    <property type="match status" value="2"/>
</dbReference>
<evidence type="ECO:0000313" key="40">
    <source>
        <dbReference type="Proteomes" id="UP000472272"/>
    </source>
</evidence>
<comment type="subcellular location">
    <subcellularLocation>
        <location evidence="2">Cell membrane</location>
    </subcellularLocation>
    <subcellularLocation>
        <location evidence="3">Cell projection</location>
        <location evidence="3">Dendrite</location>
    </subcellularLocation>
    <subcellularLocation>
        <location evidence="4">Cytoplasm</location>
        <location evidence="4">Perinuclear region</location>
    </subcellularLocation>
    <subcellularLocation>
        <location evidence="1">Endomembrane system</location>
        <topology evidence="1">Peripheral membrane protein</topology>
    </subcellularLocation>
    <subcellularLocation>
        <location evidence="25">Synapse</location>
        <location evidence="25">Synaptosome</location>
    </subcellularLocation>
</comment>
<dbReference type="PROSITE" id="PS00108">
    <property type="entry name" value="PROTEIN_KINASE_ST"/>
    <property type="match status" value="1"/>
</dbReference>
<evidence type="ECO:0000256" key="23">
    <source>
        <dbReference type="ARBA" id="ARBA00023136"/>
    </source>
</evidence>
<dbReference type="GO" id="GO:0048471">
    <property type="term" value="C:perinuclear region of cytoplasm"/>
    <property type="evidence" value="ECO:0007669"/>
    <property type="project" value="UniProtKB-SubCell"/>
</dbReference>
<dbReference type="Gene3D" id="3.30.60.20">
    <property type="match status" value="2"/>
</dbReference>
<evidence type="ECO:0000256" key="21">
    <source>
        <dbReference type="ARBA" id="ARBA00023018"/>
    </source>
</evidence>
<evidence type="ECO:0000256" key="9">
    <source>
        <dbReference type="ARBA" id="ARBA00022553"/>
    </source>
</evidence>
<dbReference type="AlphaFoldDB" id="A0A670K545"/>
<comment type="catalytic activity">
    <reaction evidence="27">
        <text>L-seryl-[protein] + ATP = O-phospho-L-seryl-[protein] + ADP + H(+)</text>
        <dbReference type="Rhea" id="RHEA:17989"/>
        <dbReference type="Rhea" id="RHEA-COMP:9863"/>
        <dbReference type="Rhea" id="RHEA-COMP:11604"/>
        <dbReference type="ChEBI" id="CHEBI:15378"/>
        <dbReference type="ChEBI" id="CHEBI:29999"/>
        <dbReference type="ChEBI" id="CHEBI:30616"/>
        <dbReference type="ChEBI" id="CHEBI:83421"/>
        <dbReference type="ChEBI" id="CHEBI:456216"/>
        <dbReference type="EC" id="2.7.11.13"/>
    </reaction>
</comment>
<dbReference type="GO" id="GO:0007200">
    <property type="term" value="P:phospholipase C-activating G protein-coupled receptor signaling pathway"/>
    <property type="evidence" value="ECO:0007669"/>
    <property type="project" value="Ensembl"/>
</dbReference>
<dbReference type="SMART" id="SM00239">
    <property type="entry name" value="C2"/>
    <property type="match status" value="1"/>
</dbReference>
<keyword evidence="18 32" id="KW-0106">Calcium</keyword>
<keyword evidence="24" id="KW-0966">Cell projection</keyword>
<dbReference type="GO" id="GO:0048511">
    <property type="term" value="P:rhythmic process"/>
    <property type="evidence" value="ECO:0007669"/>
    <property type="project" value="UniProtKB-KW"/>
</dbReference>
<evidence type="ECO:0000256" key="20">
    <source>
        <dbReference type="ARBA" id="ARBA00022843"/>
    </source>
</evidence>
<dbReference type="PROSITE" id="PS00107">
    <property type="entry name" value="PROTEIN_KINASE_ATP"/>
    <property type="match status" value="1"/>
</dbReference>
<evidence type="ECO:0000256" key="19">
    <source>
        <dbReference type="ARBA" id="ARBA00022840"/>
    </source>
</evidence>
<keyword evidence="11 28" id="KW-0808">Transferase</keyword>
<dbReference type="GO" id="GO:0004698">
    <property type="term" value="F:calcium,diacylglycerol-dependent serine/threonine kinase activity"/>
    <property type="evidence" value="ECO:0007669"/>
    <property type="project" value="Ensembl"/>
</dbReference>
<evidence type="ECO:0000259" key="36">
    <source>
        <dbReference type="PROSITE" id="PS50011"/>
    </source>
</evidence>
<evidence type="ECO:0000256" key="13">
    <source>
        <dbReference type="ARBA" id="ARBA00022737"/>
    </source>
</evidence>
<feature type="binding site" evidence="32">
    <location>
        <position position="223"/>
    </location>
    <ligand>
        <name>Ca(2+)</name>
        <dbReference type="ChEBI" id="CHEBI:29108"/>
        <label>1</label>
    </ligand>
</feature>
<dbReference type="FunFam" id="3.30.200.20:FF:000080">
    <property type="entry name" value="Protein kinase C"/>
    <property type="match status" value="1"/>
</dbReference>
<dbReference type="CDD" id="cd05587">
    <property type="entry name" value="STKc_cPKC"/>
    <property type="match status" value="1"/>
</dbReference>
<evidence type="ECO:0000256" key="16">
    <source>
        <dbReference type="ARBA" id="ARBA00022777"/>
    </source>
</evidence>
<dbReference type="PROSITE" id="PS50011">
    <property type="entry name" value="PROTEIN_KINASE_DOM"/>
    <property type="match status" value="1"/>
</dbReference>
<dbReference type="GeneTree" id="ENSGT00940000161219"/>
<dbReference type="Ensembl" id="ENSPMRT00000033868.1">
    <property type="protein sequence ID" value="ENSPMRP00000031936.1"/>
    <property type="gene ID" value="ENSPMRG00000020336.1"/>
</dbReference>
<dbReference type="PRINTS" id="PR00008">
    <property type="entry name" value="DAGPEDOMAIN"/>
</dbReference>
<dbReference type="InterPro" id="IPR000008">
    <property type="entry name" value="C2_dom"/>
</dbReference>
<evidence type="ECO:0000256" key="27">
    <source>
        <dbReference type="ARBA" id="ARBA00047470"/>
    </source>
</evidence>
<dbReference type="Proteomes" id="UP000472272">
    <property type="component" value="Chromosome 13"/>
</dbReference>
<dbReference type="GO" id="GO:0042177">
    <property type="term" value="P:negative regulation of protein catabolic process"/>
    <property type="evidence" value="ECO:0007669"/>
    <property type="project" value="Ensembl"/>
</dbReference>
<evidence type="ECO:0000256" key="30">
    <source>
        <dbReference type="PIRSR" id="PIRSR000550-2"/>
    </source>
</evidence>
<dbReference type="PANTHER" id="PTHR24351">
    <property type="entry name" value="RIBOSOMAL PROTEIN S6 KINASE"/>
    <property type="match status" value="1"/>
</dbReference>
<evidence type="ECO:0000256" key="3">
    <source>
        <dbReference type="ARBA" id="ARBA00004279"/>
    </source>
</evidence>
<evidence type="ECO:0000256" key="10">
    <source>
        <dbReference type="ARBA" id="ARBA00022599"/>
    </source>
</evidence>
<evidence type="ECO:0000256" key="2">
    <source>
        <dbReference type="ARBA" id="ARBA00004236"/>
    </source>
</evidence>
<dbReference type="InterPro" id="IPR017892">
    <property type="entry name" value="Pkinase_C"/>
</dbReference>
<feature type="domain" description="C2" evidence="35">
    <location>
        <begin position="187"/>
        <end position="305"/>
    </location>
</feature>
<keyword evidence="22" id="KW-0090">Biological rhythms</keyword>
<evidence type="ECO:0000256" key="1">
    <source>
        <dbReference type="ARBA" id="ARBA00004184"/>
    </source>
</evidence>
<organism evidence="39 40">
    <name type="scientific">Podarcis muralis</name>
    <name type="common">Wall lizard</name>
    <name type="synonym">Lacerta muralis</name>
    <dbReference type="NCBI Taxonomy" id="64176"/>
    <lineage>
        <taxon>Eukaryota</taxon>
        <taxon>Metazoa</taxon>
        <taxon>Chordata</taxon>
        <taxon>Craniata</taxon>
        <taxon>Vertebrata</taxon>
        <taxon>Euteleostomi</taxon>
        <taxon>Lepidosauria</taxon>
        <taxon>Squamata</taxon>
        <taxon>Bifurcata</taxon>
        <taxon>Unidentata</taxon>
        <taxon>Episquamata</taxon>
        <taxon>Laterata</taxon>
        <taxon>Lacertibaenia</taxon>
        <taxon>Lacertidae</taxon>
        <taxon>Podarcis</taxon>
    </lineage>
</organism>
<sequence length="735" mass="82830">FIARSTGPSSSSIHPSAPSTVKVLGLPPGGTMALLSSPTETECLTKPLFCRKGALRQKVIHEVKSHKFTARFFKQPTFCSHCTDFIWGIGKQGLQCLVCSFVLHKRCHEFVTFECPGAGKGPQTDDPRNKHKFKIHSYSSPTFCDHCGSLLYGLVHQGMKCTCCEMNVHKRCVHCVPSLCGVDHTERRGRLQLHIETFGSDEIHVTVGEALNLIPMDPNGLSDPYVKLKLIPDPKNLTKQKTRTVRSTLNPVWNETFTFTLQPGDMERRLSIEVWDWDRTTRNDFMGAMSFGVSELFKVPVEGWYKLLNQEEGEYYSVPVADAENCGLLQKFEVTLWLSGPVRHGPIPSPSPSPTDTKRGGFFGINRFHISDFNFLMVLGKGSFGKVMLAERRGTDELFAIKILKKDVIIQDDDVECTMVEKRVLAMGERPHFLTQLHSTFQTADRLYFVMEYVNGGDLMYHIQQVGKFKEPHAMFYAAEIAIGLFFLHNKGIIYRDLKLDNVMLDADGHIKITDFGMCKENIFPGITTRTFCGTPDYIAPEIIAYQPYGKSVDWWSFGVLLYEMLAGQPPFDGEDEDELFQSIMEHTVSYPKSLSREAVSICKGFLTKHPLKRLGSGPEGERDIREHGFFRWMDWERLEQLEIPPPFIPRPCGRSGENFDKFFTRAPPALTPPDQLVLASIDQCEFQGFTYINPEFVHPSTLRQGSLSPTALPLSPTSMPLSPTGMIPSPTSLV</sequence>
<keyword evidence="21" id="KW-0770">Synapse</keyword>
<dbReference type="Gene3D" id="2.60.40.150">
    <property type="entry name" value="C2 domain"/>
    <property type="match status" value="1"/>
</dbReference>
<dbReference type="InterPro" id="IPR000961">
    <property type="entry name" value="AGC-kinase_C"/>
</dbReference>
<dbReference type="GO" id="GO:0005886">
    <property type="term" value="C:plasma membrane"/>
    <property type="evidence" value="ECO:0007669"/>
    <property type="project" value="UniProtKB-SubCell"/>
</dbReference>
<evidence type="ECO:0000256" key="33">
    <source>
        <dbReference type="PROSITE-ProRule" id="PRU10141"/>
    </source>
</evidence>
<evidence type="ECO:0000256" key="34">
    <source>
        <dbReference type="SAM" id="MobiDB-lite"/>
    </source>
</evidence>
<evidence type="ECO:0000313" key="39">
    <source>
        <dbReference type="Ensembl" id="ENSPMRP00000031936.1"/>
    </source>
</evidence>
<evidence type="ECO:0000256" key="14">
    <source>
        <dbReference type="ARBA" id="ARBA00022741"/>
    </source>
</evidence>
<evidence type="ECO:0000256" key="6">
    <source>
        <dbReference type="ARBA" id="ARBA00022475"/>
    </source>
</evidence>
<keyword evidence="6" id="KW-1003">Cell membrane</keyword>
<dbReference type="SUPFAM" id="SSF49562">
    <property type="entry name" value="C2 domain (Calcium/lipid-binding domain, CaLB)"/>
    <property type="match status" value="1"/>
</dbReference>
<evidence type="ECO:0000256" key="18">
    <source>
        <dbReference type="ARBA" id="ARBA00022837"/>
    </source>
</evidence>
<dbReference type="GO" id="GO:0099538">
    <property type="term" value="P:synaptic signaling via neuropeptide"/>
    <property type="evidence" value="ECO:0007669"/>
    <property type="project" value="Ensembl"/>
</dbReference>
<keyword evidence="23" id="KW-0472">Membrane</keyword>
<dbReference type="SMART" id="SM00109">
    <property type="entry name" value="C1"/>
    <property type="match status" value="2"/>
</dbReference>
<dbReference type="SMART" id="SM00220">
    <property type="entry name" value="S_TKc"/>
    <property type="match status" value="1"/>
</dbReference>
<feature type="binding site" evidence="32">
    <location>
        <position position="284"/>
    </location>
    <ligand>
        <name>Ca(2+)</name>
        <dbReference type="ChEBI" id="CHEBI:29108"/>
        <label>1</label>
    </ligand>
</feature>
<feature type="binding site" evidence="30">
    <location>
        <position position="275"/>
    </location>
    <ligand>
        <name>a 1,2-diacyl-sn-glycero-3-phospho-(1D-myo-inositol-4,5-bisphosphate)</name>
        <dbReference type="ChEBI" id="CHEBI:58456"/>
    </ligand>
</feature>
<dbReference type="Pfam" id="PF00168">
    <property type="entry name" value="C2"/>
    <property type="match status" value="1"/>
</dbReference>
<keyword evidence="19 28" id="KW-0067">ATP-binding</keyword>
<evidence type="ECO:0000256" key="5">
    <source>
        <dbReference type="ARBA" id="ARBA00005490"/>
    </source>
</evidence>
<dbReference type="SUPFAM" id="SSF57889">
    <property type="entry name" value="Cysteine-rich domain"/>
    <property type="match status" value="2"/>
</dbReference>
<evidence type="ECO:0000256" key="17">
    <source>
        <dbReference type="ARBA" id="ARBA00022833"/>
    </source>
</evidence>
<keyword evidence="20" id="KW-0832">Ubl conjugation</keyword>
<feature type="active site" description="Proton acceptor" evidence="29">
    <location>
        <position position="497"/>
    </location>
</feature>
<evidence type="ECO:0000256" key="31">
    <source>
        <dbReference type="PIRSR" id="PIRSR000550-3"/>
    </source>
</evidence>
<dbReference type="Gene3D" id="1.10.510.10">
    <property type="entry name" value="Transferase(Phosphotransferase) domain 1"/>
    <property type="match status" value="1"/>
</dbReference>
<keyword evidence="15" id="KW-0863">Zinc-finger</keyword>
<dbReference type="CDD" id="cd04026">
    <property type="entry name" value="C2_PKC_alpha_gamma"/>
    <property type="match status" value="1"/>
</dbReference>
<dbReference type="InterPro" id="IPR017441">
    <property type="entry name" value="Protein_kinase_ATP_BS"/>
</dbReference>
<evidence type="ECO:0000256" key="32">
    <source>
        <dbReference type="PIRSR" id="PIRSR000550-4"/>
    </source>
</evidence>